<keyword evidence="11" id="KW-0294">Fucose metabolism</keyword>
<evidence type="ECO:0000256" key="10">
    <source>
        <dbReference type="ARBA" id="ARBA00023180"/>
    </source>
</evidence>
<dbReference type="KEGG" id="pda:103713714"/>
<evidence type="ECO:0000256" key="12">
    <source>
        <dbReference type="ARBA" id="ARBA00023277"/>
    </source>
</evidence>
<evidence type="ECO:0000256" key="11">
    <source>
        <dbReference type="ARBA" id="ARBA00023253"/>
    </source>
</evidence>
<keyword evidence="8 15" id="KW-1133">Transmembrane helix</keyword>
<dbReference type="AlphaFoldDB" id="A0A8B7CGW1"/>
<dbReference type="OrthoDB" id="2015856at2759"/>
<comment type="subcellular location">
    <subcellularLocation>
        <location evidence="1">Membrane</location>
        <topology evidence="1">Single-pass type II membrane protein</topology>
    </subcellularLocation>
</comment>
<dbReference type="GO" id="GO:0005737">
    <property type="term" value="C:cytoplasm"/>
    <property type="evidence" value="ECO:0007669"/>
    <property type="project" value="TreeGrafter"/>
</dbReference>
<keyword evidence="4" id="KW-0328">Glycosyltransferase</keyword>
<evidence type="ECO:0000256" key="15">
    <source>
        <dbReference type="SAM" id="Phobius"/>
    </source>
</evidence>
<evidence type="ECO:0000256" key="1">
    <source>
        <dbReference type="ARBA" id="ARBA00004606"/>
    </source>
</evidence>
<dbReference type="GO" id="GO:0006004">
    <property type="term" value="P:fucose metabolic process"/>
    <property type="evidence" value="ECO:0007669"/>
    <property type="project" value="UniProtKB-KW"/>
</dbReference>
<dbReference type="GO" id="GO:0016020">
    <property type="term" value="C:membrane"/>
    <property type="evidence" value="ECO:0007669"/>
    <property type="project" value="UniProtKB-SubCell"/>
</dbReference>
<evidence type="ECO:0000256" key="9">
    <source>
        <dbReference type="ARBA" id="ARBA00023136"/>
    </source>
</evidence>
<dbReference type="GeneID" id="103713714"/>
<accession>A0A8B7CGW1</accession>
<proteinExistence type="inferred from homology"/>
<sequence length="577" mass="65491">MVTIAGAIPTNAATTSPIISGPRRRLTDSGEPERSFQSEDDDEEDTDARAHSPAPGRISALRSLFLRRTAGKAAGSGGGGGGGGRLGRWSAWNIGALVFAVLLSLVALSAFLISHRIGSFSERQSAVHQMGGREEALSAMWEIEGMARSRHPPPIPEIWMKPHSDGYRQCIERPRKHQRTSDVTAGYLMFHANGGLNQMRMGISDMVAIAKLMNATLVIPTLDHHSFWTDRSEFKDIFDMKHFIDVLKDDIMIVKSLPRKYAAMRPYRRAPISWSKAFYYKAFAPILKKYKVVMFTHSDSRLANNGLPPSLQKIRCRANYKALRYTPQIEELGKKLVERLKNESNHYIALHLRYEKDMLSFTGCNHNLTLQEAKELQDLRYSVKHWKEKEINSEERRMQGGCPMTPREVAIFLKAMGYPSTTNIYIVAGKIYGTNSMNALRAEYPNIHAHDSLATTEELKPFMMHQNQLAALDYLVALKSDVFVYTYDGNMAKAVEGHRRFEGFLKTINPNRQRFMKLIDQLDEGAITWDKFTHKVKRDHANRLGGPYERRGGETPRLEEYFYANPLPGCLCKKTYR</sequence>
<dbReference type="InterPro" id="IPR019378">
    <property type="entry name" value="GDP-Fuc_O-FucTrfase"/>
</dbReference>
<evidence type="ECO:0000256" key="8">
    <source>
        <dbReference type="ARBA" id="ARBA00022989"/>
    </source>
</evidence>
<dbReference type="GO" id="GO:0016757">
    <property type="term" value="F:glycosyltransferase activity"/>
    <property type="evidence" value="ECO:0007669"/>
    <property type="project" value="UniProtKB-KW"/>
</dbReference>
<evidence type="ECO:0000313" key="17">
    <source>
        <dbReference type="RefSeq" id="XP_008798951.2"/>
    </source>
</evidence>
<evidence type="ECO:0000313" key="16">
    <source>
        <dbReference type="Proteomes" id="UP000228380"/>
    </source>
</evidence>
<evidence type="ECO:0000256" key="6">
    <source>
        <dbReference type="ARBA" id="ARBA00022692"/>
    </source>
</evidence>
<dbReference type="PANTHER" id="PTHR31741:SF4">
    <property type="entry name" value="O-FUCOSYLTRANSFERASE 28"/>
    <property type="match status" value="1"/>
</dbReference>
<evidence type="ECO:0000256" key="7">
    <source>
        <dbReference type="ARBA" id="ARBA00022968"/>
    </source>
</evidence>
<keyword evidence="7" id="KW-0735">Signal-anchor</keyword>
<keyword evidence="5" id="KW-0808">Transferase</keyword>
<evidence type="ECO:0000256" key="3">
    <source>
        <dbReference type="ARBA" id="ARBA00007737"/>
    </source>
</evidence>
<feature type="region of interest" description="Disordered" evidence="14">
    <location>
        <begin position="1"/>
        <end position="54"/>
    </location>
</feature>
<keyword evidence="9 15" id="KW-0472">Membrane</keyword>
<organism evidence="16 17">
    <name type="scientific">Phoenix dactylifera</name>
    <name type="common">Date palm</name>
    <dbReference type="NCBI Taxonomy" id="42345"/>
    <lineage>
        <taxon>Eukaryota</taxon>
        <taxon>Viridiplantae</taxon>
        <taxon>Streptophyta</taxon>
        <taxon>Embryophyta</taxon>
        <taxon>Tracheophyta</taxon>
        <taxon>Spermatophyta</taxon>
        <taxon>Magnoliopsida</taxon>
        <taxon>Liliopsida</taxon>
        <taxon>Arecaceae</taxon>
        <taxon>Coryphoideae</taxon>
        <taxon>Phoeniceae</taxon>
        <taxon>Phoenix</taxon>
    </lineage>
</organism>
<comment type="similarity">
    <text evidence="3">Belongs to the glycosyltransferase GT106 family.</text>
</comment>
<evidence type="ECO:0000256" key="14">
    <source>
        <dbReference type="SAM" id="MobiDB-lite"/>
    </source>
</evidence>
<reference evidence="17" key="2">
    <citation type="submission" date="2025-08" db="UniProtKB">
        <authorList>
            <consortium name="RefSeq"/>
        </authorList>
    </citation>
    <scope>IDENTIFICATION</scope>
    <source>
        <tissue evidence="17">Young leaves</tissue>
    </source>
</reference>
<comment type="pathway">
    <text evidence="2">Glycan metabolism.</text>
</comment>
<keyword evidence="12" id="KW-0119">Carbohydrate metabolism</keyword>
<dbReference type="InterPro" id="IPR024709">
    <property type="entry name" value="FucosylTrfase_pln"/>
</dbReference>
<feature type="compositionally biased region" description="Basic and acidic residues" evidence="14">
    <location>
        <begin position="25"/>
        <end position="37"/>
    </location>
</feature>
<keyword evidence="10" id="KW-0325">Glycoprotein</keyword>
<evidence type="ECO:0000256" key="13">
    <source>
        <dbReference type="ARBA" id="ARBA00030350"/>
    </source>
</evidence>
<dbReference type="RefSeq" id="XP_008798951.2">
    <property type="nucleotide sequence ID" value="XM_008800729.4"/>
</dbReference>
<dbReference type="PIRSF" id="PIRSF009360">
    <property type="entry name" value="UCP009360"/>
    <property type="match status" value="1"/>
</dbReference>
<dbReference type="CDD" id="cd11299">
    <property type="entry name" value="O-FucT_plant"/>
    <property type="match status" value="1"/>
</dbReference>
<dbReference type="PANTHER" id="PTHR31741">
    <property type="entry name" value="OS02G0726500 PROTEIN-RELATED"/>
    <property type="match status" value="1"/>
</dbReference>
<gene>
    <name evidence="17" type="primary">LOC103713714</name>
</gene>
<keyword evidence="6 15" id="KW-0812">Transmembrane</keyword>
<reference evidence="16" key="1">
    <citation type="journal article" date="2019" name="Nat. Commun.">
        <title>Genome-wide association mapping of date palm fruit traits.</title>
        <authorList>
            <person name="Hazzouri K.M."/>
            <person name="Gros-Balthazard M."/>
            <person name="Flowers J.M."/>
            <person name="Copetti D."/>
            <person name="Lemansour A."/>
            <person name="Lebrun M."/>
            <person name="Masmoudi K."/>
            <person name="Ferrand S."/>
            <person name="Dhar M.I."/>
            <person name="Fresquez Z.A."/>
            <person name="Rosas U."/>
            <person name="Zhang J."/>
            <person name="Talag J."/>
            <person name="Lee S."/>
            <person name="Kudrna D."/>
            <person name="Powell R.F."/>
            <person name="Leitch I.J."/>
            <person name="Krueger R.R."/>
            <person name="Wing R.A."/>
            <person name="Amiri K.M.A."/>
            <person name="Purugganan M.D."/>
        </authorList>
    </citation>
    <scope>NUCLEOTIDE SEQUENCE [LARGE SCALE GENOMIC DNA]</scope>
    <source>
        <strain evidence="16">cv. Khalas</strain>
    </source>
</reference>
<evidence type="ECO:0000256" key="4">
    <source>
        <dbReference type="ARBA" id="ARBA00022676"/>
    </source>
</evidence>
<name>A0A8B7CGW1_PHODC</name>
<protein>
    <recommendedName>
        <fullName evidence="13">O-fucosyltransferase family protein</fullName>
    </recommendedName>
</protein>
<dbReference type="Proteomes" id="UP000228380">
    <property type="component" value="Chromosome 12"/>
</dbReference>
<feature type="transmembrane region" description="Helical" evidence="15">
    <location>
        <begin position="91"/>
        <end position="113"/>
    </location>
</feature>
<evidence type="ECO:0000256" key="5">
    <source>
        <dbReference type="ARBA" id="ARBA00022679"/>
    </source>
</evidence>
<dbReference type="Pfam" id="PF10250">
    <property type="entry name" value="O-FucT"/>
    <property type="match status" value="1"/>
</dbReference>
<keyword evidence="16" id="KW-1185">Reference proteome</keyword>
<evidence type="ECO:0000256" key="2">
    <source>
        <dbReference type="ARBA" id="ARBA00004881"/>
    </source>
</evidence>